<dbReference type="SMART" id="SM00516">
    <property type="entry name" value="SEC14"/>
    <property type="match status" value="1"/>
</dbReference>
<dbReference type="SUPFAM" id="SSF52087">
    <property type="entry name" value="CRAL/TRIO domain"/>
    <property type="match status" value="1"/>
</dbReference>
<name>A0A7I8IMD0_SPIIN</name>
<dbReference type="EMBL" id="CACRZD030000004">
    <property type="protein sequence ID" value="CAA6659107.1"/>
    <property type="molecule type" value="Genomic_DNA"/>
</dbReference>
<dbReference type="PANTHER" id="PTHR47104:SF1">
    <property type="entry name" value="SEC14P-LIKE PHOSPHATIDYLINOSITOL TRANSFER FAMILY PROTEIN"/>
    <property type="match status" value="1"/>
</dbReference>
<evidence type="ECO:0000256" key="1">
    <source>
        <dbReference type="SAM" id="MobiDB-lite"/>
    </source>
</evidence>
<reference evidence="3 4" key="1">
    <citation type="submission" date="2019-12" db="EMBL/GenBank/DDBJ databases">
        <authorList>
            <person name="Scholz U."/>
            <person name="Mascher M."/>
            <person name="Fiebig A."/>
        </authorList>
    </citation>
    <scope>NUCLEOTIDE SEQUENCE</scope>
</reference>
<dbReference type="PROSITE" id="PS50191">
    <property type="entry name" value="CRAL_TRIO"/>
    <property type="match status" value="1"/>
</dbReference>
<dbReference type="Proteomes" id="UP001189122">
    <property type="component" value="Unassembled WGS sequence"/>
</dbReference>
<proteinExistence type="predicted"/>
<evidence type="ECO:0000313" key="3">
    <source>
        <dbReference type="EMBL" id="CAA2619380.1"/>
    </source>
</evidence>
<accession>A0A7I8IMD0</accession>
<keyword evidence="4" id="KW-1185">Reference proteome</keyword>
<dbReference type="Pfam" id="PF00650">
    <property type="entry name" value="CRAL_TRIO"/>
    <property type="match status" value="1"/>
</dbReference>
<feature type="region of interest" description="Disordered" evidence="1">
    <location>
        <begin position="328"/>
        <end position="364"/>
    </location>
</feature>
<gene>
    <name evidence="3" type="ORF">SI7747_04005547</name>
</gene>
<evidence type="ECO:0000313" key="4">
    <source>
        <dbReference type="Proteomes" id="UP001189122"/>
    </source>
</evidence>
<dbReference type="PANTHER" id="PTHR47104">
    <property type="entry name" value="SEC14P-LIKE PHOSPHATIDYLINOSITOL TRANSFER FAMILY PROTEIN"/>
    <property type="match status" value="1"/>
</dbReference>
<organism evidence="3">
    <name type="scientific">Spirodela intermedia</name>
    <name type="common">Intermediate duckweed</name>
    <dbReference type="NCBI Taxonomy" id="51605"/>
    <lineage>
        <taxon>Eukaryota</taxon>
        <taxon>Viridiplantae</taxon>
        <taxon>Streptophyta</taxon>
        <taxon>Embryophyta</taxon>
        <taxon>Tracheophyta</taxon>
        <taxon>Spermatophyta</taxon>
        <taxon>Magnoliopsida</taxon>
        <taxon>Liliopsida</taxon>
        <taxon>Araceae</taxon>
        <taxon>Lemnoideae</taxon>
        <taxon>Spirodela</taxon>
    </lineage>
</organism>
<sequence length="446" mass="50338">MNAELVSAGVRKGFFRPSRFEERAMGKAEARGRKRVEEVLRILREQTQLTVKQEKFCTDECVERFLRARDDSVKKAAKQLRACLTWRDAIGIDHLMADEFSTELAEGAAYLAGQDDEARPVMVFRVKQEYLKLRSQKSYTRLLVFTMEVAISSMSKLVDQFVLLFDANKITFNGGRGFRSASASLNLFMGTLKIISEYYPGRLHMAFVVDPPSLFPYLWKGARPFVDLWTSTAVVSSVGLEDSVEERPPFAFAAINSPRVSSLRFDPSTISRASSRFGSGGSRSSRFSFTVSHIDALKPWYLTRTEPSAASPSLIGVSPLSARSFSFASPGARSASTPQHRRVAAARSMPSTPSSVRPPPLRTPLPSFLQSPVARFFGAKRDARHHQQRPEGRESFLPFLKFYRRPYDEIAYRAKMRLPLSGLISVVSPQMIRQRRQFSHQRSRRS</sequence>
<dbReference type="SUPFAM" id="SSF46938">
    <property type="entry name" value="CRAL/TRIO N-terminal domain"/>
    <property type="match status" value="1"/>
</dbReference>
<protein>
    <recommendedName>
        <fullName evidence="2">CRAL-TRIO domain-containing protein</fullName>
    </recommendedName>
</protein>
<feature type="domain" description="CRAL-TRIO" evidence="2">
    <location>
        <begin position="99"/>
        <end position="260"/>
    </location>
</feature>
<dbReference type="Gene3D" id="3.40.525.10">
    <property type="entry name" value="CRAL-TRIO lipid binding domain"/>
    <property type="match status" value="1"/>
</dbReference>
<dbReference type="InterPro" id="IPR001251">
    <property type="entry name" value="CRAL-TRIO_dom"/>
</dbReference>
<dbReference type="InterPro" id="IPR036273">
    <property type="entry name" value="CRAL/TRIO_N_dom_sf"/>
</dbReference>
<evidence type="ECO:0000259" key="2">
    <source>
        <dbReference type="PROSITE" id="PS50191"/>
    </source>
</evidence>
<dbReference type="EMBL" id="LR743591">
    <property type="protein sequence ID" value="CAA2619380.1"/>
    <property type="molecule type" value="Genomic_DNA"/>
</dbReference>
<dbReference type="AlphaFoldDB" id="A0A7I8IMD0"/>
<dbReference type="InterPro" id="IPR036865">
    <property type="entry name" value="CRAL-TRIO_dom_sf"/>
</dbReference>
<dbReference type="CDD" id="cd00170">
    <property type="entry name" value="SEC14"/>
    <property type="match status" value="1"/>
</dbReference>